<gene>
    <name evidence="4" type="ORF">FCC1311_043332</name>
</gene>
<dbReference type="EMBL" id="BEYU01000039">
    <property type="protein sequence ID" value="GBG28110.1"/>
    <property type="molecule type" value="Genomic_DNA"/>
</dbReference>
<proteinExistence type="predicted"/>
<evidence type="ECO:0000313" key="4">
    <source>
        <dbReference type="EMBL" id="GBG28110.1"/>
    </source>
</evidence>
<feature type="domain" description="EF-hand" evidence="3">
    <location>
        <begin position="144"/>
        <end position="179"/>
    </location>
</feature>
<organism evidence="4 5">
    <name type="scientific">Hondaea fermentalgiana</name>
    <dbReference type="NCBI Taxonomy" id="2315210"/>
    <lineage>
        <taxon>Eukaryota</taxon>
        <taxon>Sar</taxon>
        <taxon>Stramenopiles</taxon>
        <taxon>Bigyra</taxon>
        <taxon>Labyrinthulomycetes</taxon>
        <taxon>Thraustochytrida</taxon>
        <taxon>Thraustochytriidae</taxon>
        <taxon>Hondaea</taxon>
    </lineage>
</organism>
<dbReference type="SUPFAM" id="SSF47473">
    <property type="entry name" value="EF-hand"/>
    <property type="match status" value="1"/>
</dbReference>
<accession>A0A2R5GAT0</accession>
<protein>
    <submittedName>
        <fullName evidence="4">Calmodulin</fullName>
    </submittedName>
</protein>
<evidence type="ECO:0000256" key="2">
    <source>
        <dbReference type="SAM" id="MobiDB-lite"/>
    </source>
</evidence>
<dbReference type="InParanoid" id="A0A2R5GAT0"/>
<dbReference type="GO" id="GO:0005509">
    <property type="term" value="F:calcium ion binding"/>
    <property type="evidence" value="ECO:0007669"/>
    <property type="project" value="InterPro"/>
</dbReference>
<dbReference type="SMART" id="SM00054">
    <property type="entry name" value="EFh"/>
    <property type="match status" value="2"/>
</dbReference>
<feature type="region of interest" description="Disordered" evidence="2">
    <location>
        <begin position="53"/>
        <end position="90"/>
    </location>
</feature>
<dbReference type="Proteomes" id="UP000241890">
    <property type="component" value="Unassembled WGS sequence"/>
</dbReference>
<dbReference type="PROSITE" id="PS50222">
    <property type="entry name" value="EF_HAND_2"/>
    <property type="match status" value="1"/>
</dbReference>
<reference evidence="4 5" key="1">
    <citation type="submission" date="2017-12" db="EMBL/GenBank/DDBJ databases">
        <title>Sequencing, de novo assembly and annotation of complete genome of a new Thraustochytrid species, strain FCC1311.</title>
        <authorList>
            <person name="Sedici K."/>
            <person name="Godart F."/>
            <person name="Aiese Cigliano R."/>
            <person name="Sanseverino W."/>
            <person name="Barakat M."/>
            <person name="Ortet P."/>
            <person name="Marechal E."/>
            <person name="Cagnac O."/>
            <person name="Amato A."/>
        </authorList>
    </citation>
    <scope>NUCLEOTIDE SEQUENCE [LARGE SCALE GENOMIC DNA]</scope>
</reference>
<comment type="caution">
    <text evidence="4">The sequence shown here is derived from an EMBL/GenBank/DDBJ whole genome shotgun (WGS) entry which is preliminary data.</text>
</comment>
<evidence type="ECO:0000256" key="1">
    <source>
        <dbReference type="ARBA" id="ARBA00022837"/>
    </source>
</evidence>
<dbReference type="Gene3D" id="1.10.238.10">
    <property type="entry name" value="EF-hand"/>
    <property type="match status" value="1"/>
</dbReference>
<dbReference type="InterPro" id="IPR011992">
    <property type="entry name" value="EF-hand-dom_pair"/>
</dbReference>
<keyword evidence="1" id="KW-0106">Calcium</keyword>
<evidence type="ECO:0000259" key="3">
    <source>
        <dbReference type="PROSITE" id="PS50222"/>
    </source>
</evidence>
<feature type="compositionally biased region" description="Basic and acidic residues" evidence="2">
    <location>
        <begin position="80"/>
        <end position="90"/>
    </location>
</feature>
<dbReference type="Pfam" id="PF13499">
    <property type="entry name" value="EF-hand_7"/>
    <property type="match status" value="1"/>
</dbReference>
<dbReference type="PROSITE" id="PS00018">
    <property type="entry name" value="EF_HAND_1"/>
    <property type="match status" value="1"/>
</dbReference>
<dbReference type="InterPro" id="IPR018247">
    <property type="entry name" value="EF_Hand_1_Ca_BS"/>
</dbReference>
<keyword evidence="5" id="KW-1185">Reference proteome</keyword>
<name>A0A2R5GAT0_9STRA</name>
<dbReference type="OrthoDB" id="26525at2759"/>
<dbReference type="InterPro" id="IPR002048">
    <property type="entry name" value="EF_hand_dom"/>
</dbReference>
<dbReference type="AlphaFoldDB" id="A0A2R5GAT0"/>
<sequence length="196" mass="21895">MDAVAAARCFDAFDRGNKGWLTSQETEFAMAALLGLRPPRFEVARLVEASRARAERGAQDESDQSLAEHHEERDDDNGAEEEKRKTDREGVDKETFLAAMSSKLCRVDQDDVIRATFAAFDVGCRGFLVYEDVLTCFRHVLPSVSPQLVKDAFALADRDNDGRVGYGEFALLMRSHANTERLQPRTNSSTFATSIR</sequence>
<evidence type="ECO:0000313" key="5">
    <source>
        <dbReference type="Proteomes" id="UP000241890"/>
    </source>
</evidence>